<dbReference type="EMBL" id="BAAFST010000019">
    <property type="protein sequence ID" value="GAB1302217.1"/>
    <property type="molecule type" value="Genomic_DNA"/>
</dbReference>
<evidence type="ECO:0000256" key="3">
    <source>
        <dbReference type="ARBA" id="ARBA00022525"/>
    </source>
</evidence>
<keyword evidence="4" id="KW-0732">Signal</keyword>
<proteinExistence type="inferred from homology"/>
<keyword evidence="6" id="KW-1185">Reference proteome</keyword>
<dbReference type="Proteomes" id="UP001623349">
    <property type="component" value="Unassembled WGS sequence"/>
</dbReference>
<dbReference type="InterPro" id="IPR033222">
    <property type="entry name" value="PLAC1_fam"/>
</dbReference>
<dbReference type="PANTHER" id="PTHR14380">
    <property type="entry name" value="PLACENTA-SPECIFIC PROTEIN 1"/>
    <property type="match status" value="1"/>
</dbReference>
<name>A0ABQ0FSK3_APOSI</name>
<sequence>MECDYFKFRVIAKRALFYPDVLIDPDELLLGLNCPITSVRPDELEFYYNIDACGAFTEHAYDGTIVNTWLTYTPKNISASLELQLQCIIRSYFYKTNLVMSMSNYVSAFQKDFYNVDDPRDLDCKPLPRCWFLVTKKYCNTCNCFHFPEDW</sequence>
<gene>
    <name evidence="5" type="ORF">APTSU1_001745500</name>
</gene>
<evidence type="ECO:0000256" key="2">
    <source>
        <dbReference type="ARBA" id="ARBA00010071"/>
    </source>
</evidence>
<evidence type="ECO:0000313" key="5">
    <source>
        <dbReference type="EMBL" id="GAB1302217.1"/>
    </source>
</evidence>
<evidence type="ECO:0000256" key="4">
    <source>
        <dbReference type="ARBA" id="ARBA00022729"/>
    </source>
</evidence>
<dbReference type="Gene3D" id="2.60.40.3210">
    <property type="entry name" value="Zona pellucida, ZP-N domain"/>
    <property type="match status" value="1"/>
</dbReference>
<reference evidence="5 6" key="1">
    <citation type="submission" date="2024-08" db="EMBL/GenBank/DDBJ databases">
        <title>The draft genome of Apodemus speciosus.</title>
        <authorList>
            <person name="Nabeshima K."/>
            <person name="Suzuki S."/>
            <person name="Onuma M."/>
        </authorList>
    </citation>
    <scope>NUCLEOTIDE SEQUENCE [LARGE SCALE GENOMIC DNA]</scope>
    <source>
        <strain evidence="5">IB14-021</strain>
    </source>
</reference>
<comment type="similarity">
    <text evidence="2">Belongs to the PLAC1 family.</text>
</comment>
<organism evidence="5 6">
    <name type="scientific">Apodemus speciosus</name>
    <name type="common">Large Japanese field mouse</name>
    <dbReference type="NCBI Taxonomy" id="105296"/>
    <lineage>
        <taxon>Eukaryota</taxon>
        <taxon>Metazoa</taxon>
        <taxon>Chordata</taxon>
        <taxon>Craniata</taxon>
        <taxon>Vertebrata</taxon>
        <taxon>Euteleostomi</taxon>
        <taxon>Mammalia</taxon>
        <taxon>Eutheria</taxon>
        <taxon>Euarchontoglires</taxon>
        <taxon>Glires</taxon>
        <taxon>Rodentia</taxon>
        <taxon>Myomorpha</taxon>
        <taxon>Muroidea</taxon>
        <taxon>Muridae</taxon>
        <taxon>Murinae</taxon>
        <taxon>Apodemus</taxon>
    </lineage>
</organism>
<comment type="subcellular location">
    <subcellularLocation>
        <location evidence="1">Secreted</location>
    </subcellularLocation>
</comment>
<accession>A0ABQ0FSK3</accession>
<comment type="caution">
    <text evidence="5">The sequence shown here is derived from an EMBL/GenBank/DDBJ whole genome shotgun (WGS) entry which is preliminary data.</text>
</comment>
<dbReference type="PANTHER" id="PTHR14380:SF8">
    <property type="entry name" value="OOCYTE-SECRETED PROTEIN 3"/>
    <property type="match status" value="1"/>
</dbReference>
<evidence type="ECO:0000313" key="6">
    <source>
        <dbReference type="Proteomes" id="UP001623349"/>
    </source>
</evidence>
<keyword evidence="3" id="KW-0964">Secreted</keyword>
<protein>
    <submittedName>
        <fullName evidence="5">Oocyte-secreted protein 3</fullName>
    </submittedName>
</protein>
<evidence type="ECO:0000256" key="1">
    <source>
        <dbReference type="ARBA" id="ARBA00004613"/>
    </source>
</evidence>